<name>A0A4C1UAI0_EUMVA</name>
<reference evidence="2 3" key="1">
    <citation type="journal article" date="2019" name="Commun. Biol.">
        <title>The bagworm genome reveals a unique fibroin gene that provides high tensile strength.</title>
        <authorList>
            <person name="Kono N."/>
            <person name="Nakamura H."/>
            <person name="Ohtoshi R."/>
            <person name="Tomita M."/>
            <person name="Numata K."/>
            <person name="Arakawa K."/>
        </authorList>
    </citation>
    <scope>NUCLEOTIDE SEQUENCE [LARGE SCALE GENOMIC DNA]</scope>
</reference>
<dbReference type="EMBL" id="BGZK01000150">
    <property type="protein sequence ID" value="GBP23381.1"/>
    <property type="molecule type" value="Genomic_DNA"/>
</dbReference>
<evidence type="ECO:0000313" key="3">
    <source>
        <dbReference type="Proteomes" id="UP000299102"/>
    </source>
</evidence>
<proteinExistence type="predicted"/>
<dbReference type="Proteomes" id="UP000299102">
    <property type="component" value="Unassembled WGS sequence"/>
</dbReference>
<keyword evidence="3" id="KW-1185">Reference proteome</keyword>
<protein>
    <submittedName>
        <fullName evidence="2">Uncharacterized protein</fullName>
    </submittedName>
</protein>
<accession>A0A4C1UAI0</accession>
<evidence type="ECO:0000313" key="2">
    <source>
        <dbReference type="EMBL" id="GBP23381.1"/>
    </source>
</evidence>
<sequence>MYIKSKKPKKPETIVEDDVDSPTPATRKEQKPPLFSFGKRKISEIRRQCELKNIVISHTRNKKNKELKVQPDTISDFRNLTNLLATIKAAYHTYSLKEEREFRVVLKSVPKAFSLDEVKNDPLAQKLPVRAIRREAIFSKSRRRAPFQGLKWNYPTNEAHQGSVTTVNSQNKETDGPPACVLCNTSGHTANCLGCPRATKKYPLPNRNNTDKSNSPNNKAAPCRAVPKNITCANVTAGRRKDPLKSNSDVSTDTLSQIMSVISIIDINALVDLAKTFKAASNPVEELLTLAKHASLVETIRMKPIWLTIFWLSVRSLLIPDSSEQDGLIRINSEESSELGESPSKIDSVDVYMDDFIKKMVKYFARQLPNIEKDNTTEIEKLITQTVRNGFDALRYFVGNNPEDYYFNALQHSLQRSALEEKHHKQSEFLESPLKGDKILVYMEDLKNDLTSYIIHNSENRLLENVDDIDPEVMELLVSDILEGIFREVTQVVTNYIDNKFYRKVDPERLADDHIMQNDVDQLEFAGSLEVDAEDISKANRDDGVDVKYESFNSFLRLTIKTEIPEISDKKLDKVIAKINGRLHKTKELIKGILSDARRSVSEMI</sequence>
<feature type="region of interest" description="Disordered" evidence="1">
    <location>
        <begin position="1"/>
        <end position="33"/>
    </location>
</feature>
<gene>
    <name evidence="2" type="ORF">EVAR_22239_1</name>
</gene>
<dbReference type="AlphaFoldDB" id="A0A4C1UAI0"/>
<organism evidence="2 3">
    <name type="scientific">Eumeta variegata</name>
    <name type="common">Bagworm moth</name>
    <name type="synonym">Eumeta japonica</name>
    <dbReference type="NCBI Taxonomy" id="151549"/>
    <lineage>
        <taxon>Eukaryota</taxon>
        <taxon>Metazoa</taxon>
        <taxon>Ecdysozoa</taxon>
        <taxon>Arthropoda</taxon>
        <taxon>Hexapoda</taxon>
        <taxon>Insecta</taxon>
        <taxon>Pterygota</taxon>
        <taxon>Neoptera</taxon>
        <taxon>Endopterygota</taxon>
        <taxon>Lepidoptera</taxon>
        <taxon>Glossata</taxon>
        <taxon>Ditrysia</taxon>
        <taxon>Tineoidea</taxon>
        <taxon>Psychidae</taxon>
        <taxon>Oiketicinae</taxon>
        <taxon>Eumeta</taxon>
    </lineage>
</organism>
<feature type="region of interest" description="Disordered" evidence="1">
    <location>
        <begin position="203"/>
        <end position="223"/>
    </location>
</feature>
<evidence type="ECO:0000256" key="1">
    <source>
        <dbReference type="SAM" id="MobiDB-lite"/>
    </source>
</evidence>
<dbReference type="OrthoDB" id="6775828at2759"/>
<feature type="compositionally biased region" description="Polar residues" evidence="1">
    <location>
        <begin position="206"/>
        <end position="218"/>
    </location>
</feature>
<comment type="caution">
    <text evidence="2">The sequence shown here is derived from an EMBL/GenBank/DDBJ whole genome shotgun (WGS) entry which is preliminary data.</text>
</comment>